<dbReference type="InterPro" id="IPR000792">
    <property type="entry name" value="Tscrpt_reg_LuxR_C"/>
</dbReference>
<dbReference type="Proteomes" id="UP000180235">
    <property type="component" value="Chromosome"/>
</dbReference>
<reference evidence="6 7" key="1">
    <citation type="submission" date="2016-10" db="EMBL/GenBank/DDBJ databases">
        <title>Description of Gloeomargarita lithophora gen. nov., sp. nov., a thylakoid-bearing basal-branching cyanobacterium with intracellular carbonates, and proposal for Gloeomargaritales ord. nov.</title>
        <authorList>
            <person name="Moreira D."/>
            <person name="Tavera R."/>
            <person name="Benzerara K."/>
            <person name="Skouri-Panet F."/>
            <person name="Couradeau E."/>
            <person name="Gerard E."/>
            <person name="Loussert C."/>
            <person name="Novelo E."/>
            <person name="Zivanovic Y."/>
            <person name="Lopez-Garcia P."/>
        </authorList>
    </citation>
    <scope>NUCLEOTIDE SEQUENCE [LARGE SCALE GENOMIC DNA]</scope>
    <source>
        <strain evidence="6 7">D10</strain>
    </source>
</reference>
<gene>
    <name evidence="6" type="ORF">GlitD10_2028</name>
</gene>
<dbReference type="PANTHER" id="PTHR43214">
    <property type="entry name" value="TWO-COMPONENT RESPONSE REGULATOR"/>
    <property type="match status" value="1"/>
</dbReference>
<dbReference type="KEGG" id="glt:GlitD10_2028"/>
<dbReference type="SUPFAM" id="SSF46894">
    <property type="entry name" value="C-terminal effector domain of the bipartite response regulators"/>
    <property type="match status" value="1"/>
</dbReference>
<dbReference type="InterPro" id="IPR058245">
    <property type="entry name" value="NreC/VraR/RcsB-like_REC"/>
</dbReference>
<accession>A0A1J0AEI5</accession>
<name>A0A1J0AEI5_9CYAN</name>
<dbReference type="PROSITE" id="PS00622">
    <property type="entry name" value="HTH_LUXR_1"/>
    <property type="match status" value="1"/>
</dbReference>
<evidence type="ECO:0000256" key="1">
    <source>
        <dbReference type="ARBA" id="ARBA00022553"/>
    </source>
</evidence>
<feature type="domain" description="HTH luxR-type" evidence="4">
    <location>
        <begin position="151"/>
        <end position="216"/>
    </location>
</feature>
<proteinExistence type="predicted"/>
<dbReference type="InterPro" id="IPR016032">
    <property type="entry name" value="Sig_transdc_resp-reg_C-effctor"/>
</dbReference>
<dbReference type="AlphaFoldDB" id="A0A1J0AEI5"/>
<dbReference type="Pfam" id="PF00072">
    <property type="entry name" value="Response_reg"/>
    <property type="match status" value="1"/>
</dbReference>
<keyword evidence="1 3" id="KW-0597">Phosphoprotein</keyword>
<protein>
    <submittedName>
        <fullName evidence="6">NarL subfamily protein</fullName>
    </submittedName>
</protein>
<dbReference type="Gene3D" id="3.40.50.2300">
    <property type="match status" value="1"/>
</dbReference>
<dbReference type="CDD" id="cd17535">
    <property type="entry name" value="REC_NarL-like"/>
    <property type="match status" value="1"/>
</dbReference>
<keyword evidence="2" id="KW-0238">DNA-binding</keyword>
<keyword evidence="7" id="KW-1185">Reference proteome</keyword>
<dbReference type="EMBL" id="CP017675">
    <property type="protein sequence ID" value="APB34354.1"/>
    <property type="molecule type" value="Genomic_DNA"/>
</dbReference>
<feature type="modified residue" description="4-aspartylphosphate" evidence="3">
    <location>
        <position position="59"/>
    </location>
</feature>
<evidence type="ECO:0000313" key="7">
    <source>
        <dbReference type="Proteomes" id="UP000180235"/>
    </source>
</evidence>
<dbReference type="GO" id="GO:0003677">
    <property type="term" value="F:DNA binding"/>
    <property type="evidence" value="ECO:0007669"/>
    <property type="project" value="UniProtKB-KW"/>
</dbReference>
<dbReference type="SUPFAM" id="SSF52172">
    <property type="entry name" value="CheY-like"/>
    <property type="match status" value="1"/>
</dbReference>
<dbReference type="PRINTS" id="PR00038">
    <property type="entry name" value="HTHLUXR"/>
</dbReference>
<evidence type="ECO:0000256" key="3">
    <source>
        <dbReference type="PROSITE-ProRule" id="PRU00169"/>
    </source>
</evidence>
<feature type="domain" description="Response regulatory" evidence="5">
    <location>
        <begin position="8"/>
        <end position="124"/>
    </location>
</feature>
<organism evidence="6 7">
    <name type="scientific">Gloeomargarita lithophora Alchichica-D10</name>
    <dbReference type="NCBI Taxonomy" id="1188229"/>
    <lineage>
        <taxon>Bacteria</taxon>
        <taxon>Bacillati</taxon>
        <taxon>Cyanobacteriota</taxon>
        <taxon>Cyanophyceae</taxon>
        <taxon>Gloeomargaritales</taxon>
        <taxon>Gloeomargaritaceae</taxon>
        <taxon>Gloeomargarita</taxon>
    </lineage>
</organism>
<dbReference type="InterPro" id="IPR011006">
    <property type="entry name" value="CheY-like_superfamily"/>
</dbReference>
<dbReference type="GO" id="GO:0006355">
    <property type="term" value="P:regulation of DNA-templated transcription"/>
    <property type="evidence" value="ECO:0007669"/>
    <property type="project" value="InterPro"/>
</dbReference>
<dbReference type="SMART" id="SM00421">
    <property type="entry name" value="HTH_LUXR"/>
    <property type="match status" value="1"/>
</dbReference>
<dbReference type="InterPro" id="IPR001789">
    <property type="entry name" value="Sig_transdc_resp-reg_receiver"/>
</dbReference>
<dbReference type="STRING" id="1188229.GlitD10_2028"/>
<evidence type="ECO:0000313" key="6">
    <source>
        <dbReference type="EMBL" id="APB34354.1"/>
    </source>
</evidence>
<dbReference type="Pfam" id="PF00196">
    <property type="entry name" value="GerE"/>
    <property type="match status" value="1"/>
</dbReference>
<dbReference type="SMART" id="SM00448">
    <property type="entry name" value="REC"/>
    <property type="match status" value="1"/>
</dbReference>
<dbReference type="PROSITE" id="PS50110">
    <property type="entry name" value="RESPONSE_REGULATORY"/>
    <property type="match status" value="1"/>
</dbReference>
<dbReference type="CDD" id="cd06170">
    <property type="entry name" value="LuxR_C_like"/>
    <property type="match status" value="1"/>
</dbReference>
<dbReference type="GO" id="GO:0000160">
    <property type="term" value="P:phosphorelay signal transduction system"/>
    <property type="evidence" value="ECO:0007669"/>
    <property type="project" value="InterPro"/>
</dbReference>
<dbReference type="PROSITE" id="PS50043">
    <property type="entry name" value="HTH_LUXR_2"/>
    <property type="match status" value="1"/>
</dbReference>
<evidence type="ECO:0000259" key="5">
    <source>
        <dbReference type="PROSITE" id="PS50110"/>
    </source>
</evidence>
<sequence length="227" mass="24939">MMATSPIRILLVEDDELFRLGLVTRLSQEPGLQITGEAEDGEMAITLVKQQVFDVVILDIGLPSMGGVETCRQIKQNQPHLPVLILTSHQQSTLIHRLIEAQAQGYCLKGIGAETLVLAIRSLVAGATWWDAISSQTIQTAFQPVTKQSTHPDTDIFLTKREQEILALIAGGKSNQEIANTLYIAPGTVRVHVHAILHKLDVRDRTQAAILAIQKGLICEEIMLPKD</sequence>
<dbReference type="InterPro" id="IPR039420">
    <property type="entry name" value="WalR-like"/>
</dbReference>
<evidence type="ECO:0000259" key="4">
    <source>
        <dbReference type="PROSITE" id="PS50043"/>
    </source>
</evidence>
<evidence type="ECO:0000256" key="2">
    <source>
        <dbReference type="ARBA" id="ARBA00023125"/>
    </source>
</evidence>